<evidence type="ECO:0000259" key="4">
    <source>
        <dbReference type="PROSITE" id="PS50089"/>
    </source>
</evidence>
<dbReference type="InterPro" id="IPR013083">
    <property type="entry name" value="Znf_RING/FYVE/PHD"/>
</dbReference>
<gene>
    <name evidence="5" type="primary">AlNc14C3G392</name>
    <name evidence="5" type="ORF">ALNC14_004270</name>
</gene>
<keyword evidence="3" id="KW-0472">Membrane</keyword>
<dbReference type="PANTHER" id="PTHR46225:SF19">
    <property type="entry name" value="RING-TYPE DOMAIN-CONTAINING PROTEIN"/>
    <property type="match status" value="1"/>
</dbReference>
<dbReference type="EMBL" id="FR824048">
    <property type="protein sequence ID" value="CCA14284.1"/>
    <property type="molecule type" value="Genomic_DNA"/>
</dbReference>
<keyword evidence="3" id="KW-1133">Transmembrane helix</keyword>
<dbReference type="SUPFAM" id="SSF57850">
    <property type="entry name" value="RING/U-box"/>
    <property type="match status" value="1"/>
</dbReference>
<dbReference type="AlphaFoldDB" id="F0VZR3"/>
<evidence type="ECO:0000256" key="2">
    <source>
        <dbReference type="SAM" id="MobiDB-lite"/>
    </source>
</evidence>
<keyword evidence="1" id="KW-0479">Metal-binding</keyword>
<dbReference type="Gene3D" id="3.30.40.10">
    <property type="entry name" value="Zinc/RING finger domain, C3HC4 (zinc finger)"/>
    <property type="match status" value="1"/>
</dbReference>
<feature type="transmembrane region" description="Helical" evidence="3">
    <location>
        <begin position="185"/>
        <end position="206"/>
    </location>
</feature>
<evidence type="ECO:0000256" key="3">
    <source>
        <dbReference type="SAM" id="Phobius"/>
    </source>
</evidence>
<feature type="region of interest" description="Disordered" evidence="2">
    <location>
        <begin position="15"/>
        <end position="48"/>
    </location>
</feature>
<dbReference type="InterPro" id="IPR001841">
    <property type="entry name" value="Znf_RING"/>
</dbReference>
<organism evidence="5">
    <name type="scientific">Albugo laibachii Nc14</name>
    <dbReference type="NCBI Taxonomy" id="890382"/>
    <lineage>
        <taxon>Eukaryota</taxon>
        <taxon>Sar</taxon>
        <taxon>Stramenopiles</taxon>
        <taxon>Oomycota</taxon>
        <taxon>Peronosporomycetes</taxon>
        <taxon>Albuginales</taxon>
        <taxon>Albuginaceae</taxon>
        <taxon>Albugo</taxon>
    </lineage>
</organism>
<sequence length="320" mass="36455">MDENMPLIIVENSSPSVQTHPITPSPTPDIDTEQGSTRDDRSGTNTRPHVENYENISHAMIVLSTVVAIPQIVVAAVALACKWQTYEISSSLCFRIQLWVLVHCIRVSISLVFEWVIYWAQNTQSIRFRNYHDRHAKLLKTIRFTLSLLELYWALMGNVWIFFSAGSTELDAHRCGDGSTTLHSVGFWLLIVPYVCELTPFLYCLVSYGIVQLTGWDLDEYVEQLTSAKLERGAKREIINQLTLRIFVPTNSTYDTSCCICLCDFELNEKIRLLPCNHHFHSGCIDEWLGLNATCPTCRISIDETSLSKQKKTASHRQHV</sequence>
<dbReference type="SMART" id="SM00184">
    <property type="entry name" value="RING"/>
    <property type="match status" value="1"/>
</dbReference>
<reference evidence="5" key="2">
    <citation type="submission" date="2011-02" db="EMBL/GenBank/DDBJ databases">
        <authorList>
            <person name="MacLean D."/>
        </authorList>
    </citation>
    <scope>NUCLEOTIDE SEQUENCE</scope>
</reference>
<dbReference type="PANTHER" id="PTHR46225">
    <property type="entry name" value="C3H4 TYPE ZINC FINGER PROTEIN"/>
    <property type="match status" value="1"/>
</dbReference>
<evidence type="ECO:0000256" key="1">
    <source>
        <dbReference type="PROSITE-ProRule" id="PRU00175"/>
    </source>
</evidence>
<protein>
    <submittedName>
        <fullName evidence="5">Transmembrane protein putative</fullName>
    </submittedName>
</protein>
<accession>F0VZR3</accession>
<keyword evidence="3 5" id="KW-0812">Transmembrane</keyword>
<dbReference type="Pfam" id="PF13639">
    <property type="entry name" value="zf-RING_2"/>
    <property type="match status" value="1"/>
</dbReference>
<feature type="transmembrane region" description="Helical" evidence="3">
    <location>
        <begin position="100"/>
        <end position="120"/>
    </location>
</feature>
<name>F0VZR3_9STRA</name>
<feature type="compositionally biased region" description="Basic and acidic residues" evidence="2">
    <location>
        <begin position="36"/>
        <end position="48"/>
    </location>
</feature>
<feature type="domain" description="RING-type" evidence="4">
    <location>
        <begin position="258"/>
        <end position="299"/>
    </location>
</feature>
<evidence type="ECO:0000313" key="5">
    <source>
        <dbReference type="EMBL" id="CCA14284.1"/>
    </source>
</evidence>
<dbReference type="GO" id="GO:0008270">
    <property type="term" value="F:zinc ion binding"/>
    <property type="evidence" value="ECO:0007669"/>
    <property type="project" value="UniProtKB-KW"/>
</dbReference>
<keyword evidence="1" id="KW-0862">Zinc</keyword>
<reference evidence="5" key="1">
    <citation type="journal article" date="2011" name="PLoS Biol.">
        <title>Gene gain and loss during evolution of obligate parasitism in the white rust pathogen of Arabidopsis thaliana.</title>
        <authorList>
            <person name="Kemen E."/>
            <person name="Gardiner A."/>
            <person name="Schultz-Larsen T."/>
            <person name="Kemen A.C."/>
            <person name="Balmuth A.L."/>
            <person name="Robert-Seilaniantz A."/>
            <person name="Bailey K."/>
            <person name="Holub E."/>
            <person name="Studholme D.J."/>
            <person name="Maclean D."/>
            <person name="Jones J.D."/>
        </authorList>
    </citation>
    <scope>NUCLEOTIDE SEQUENCE</scope>
</reference>
<keyword evidence="1" id="KW-0863">Zinc-finger</keyword>
<proteinExistence type="predicted"/>
<feature type="transmembrane region" description="Helical" evidence="3">
    <location>
        <begin position="141"/>
        <end position="165"/>
    </location>
</feature>
<dbReference type="PROSITE" id="PS50089">
    <property type="entry name" value="ZF_RING_2"/>
    <property type="match status" value="1"/>
</dbReference>
<dbReference type="HOGENOM" id="CLU_072943_0_0_1"/>
<feature type="transmembrane region" description="Helical" evidence="3">
    <location>
        <begin position="59"/>
        <end position="80"/>
    </location>
</feature>